<proteinExistence type="inferred from homology"/>
<dbReference type="EMBL" id="JAEPIV010000010">
    <property type="protein sequence ID" value="MBK4720905.1"/>
    <property type="molecule type" value="Genomic_DNA"/>
</dbReference>
<evidence type="ECO:0000313" key="4">
    <source>
        <dbReference type="Proteomes" id="UP000654452"/>
    </source>
</evidence>
<sequence>MTNIDPTVNDVDCKVAIVTGAASGIGRAIAELLHARGAKVVAEDIDPTVQEMAPTETFGRRAHSL</sequence>
<accession>A0ABS1I1G0</accession>
<dbReference type="PANTHER" id="PTHR43180">
    <property type="entry name" value="3-OXOACYL-(ACYL-CARRIER-PROTEIN) REDUCTASE (AFU_ORTHOLOGUE AFUA_6G11210)"/>
    <property type="match status" value="1"/>
</dbReference>
<dbReference type="SUPFAM" id="SSF51735">
    <property type="entry name" value="NAD(P)-binding Rossmann-fold domains"/>
    <property type="match status" value="1"/>
</dbReference>
<reference evidence="3 4" key="1">
    <citation type="submission" date="2021-01" db="EMBL/GenBank/DDBJ databases">
        <title>Azospirillum sp. YIM DDC1 draft genome.</title>
        <authorList>
            <person name="Wang Y.-X."/>
        </authorList>
    </citation>
    <scope>NUCLEOTIDE SEQUENCE [LARGE SCALE GENOMIC DNA]</scope>
    <source>
        <strain evidence="3 4">YIM DDC1</strain>
    </source>
</reference>
<dbReference type="InterPro" id="IPR036291">
    <property type="entry name" value="NAD(P)-bd_dom_sf"/>
</dbReference>
<comment type="similarity">
    <text evidence="1">Belongs to the short-chain dehydrogenases/reductases (SDR) family.</text>
</comment>
<keyword evidence="4" id="KW-1185">Reference proteome</keyword>
<dbReference type="Pfam" id="PF00106">
    <property type="entry name" value="adh_short"/>
    <property type="match status" value="1"/>
</dbReference>
<dbReference type="Proteomes" id="UP000654452">
    <property type="component" value="Unassembled WGS sequence"/>
</dbReference>
<dbReference type="RefSeq" id="WP_145629665.1">
    <property type="nucleotide sequence ID" value="NZ_JAEPIV010000010.1"/>
</dbReference>
<comment type="caution">
    <text evidence="3">The sequence shown here is derived from an EMBL/GenBank/DDBJ whole genome shotgun (WGS) entry which is preliminary data.</text>
</comment>
<name>A0ABS1I1G0_9PROT</name>
<evidence type="ECO:0000313" key="3">
    <source>
        <dbReference type="EMBL" id="MBK4720905.1"/>
    </source>
</evidence>
<evidence type="ECO:0000256" key="2">
    <source>
        <dbReference type="ARBA" id="ARBA00023002"/>
    </source>
</evidence>
<keyword evidence="2" id="KW-0560">Oxidoreductase</keyword>
<dbReference type="InterPro" id="IPR002347">
    <property type="entry name" value="SDR_fam"/>
</dbReference>
<organism evidence="3 4">
    <name type="scientific">Azospirillum aestuarii</name>
    <dbReference type="NCBI Taxonomy" id="2802052"/>
    <lineage>
        <taxon>Bacteria</taxon>
        <taxon>Pseudomonadati</taxon>
        <taxon>Pseudomonadota</taxon>
        <taxon>Alphaproteobacteria</taxon>
        <taxon>Rhodospirillales</taxon>
        <taxon>Azospirillaceae</taxon>
        <taxon>Azospirillum</taxon>
    </lineage>
</organism>
<dbReference type="Gene3D" id="3.40.50.720">
    <property type="entry name" value="NAD(P)-binding Rossmann-like Domain"/>
    <property type="match status" value="1"/>
</dbReference>
<gene>
    <name evidence="3" type="ORF">JJL56_18740</name>
</gene>
<protein>
    <submittedName>
        <fullName evidence="3">SDR family NAD(P)-dependent oxidoreductase</fullName>
    </submittedName>
</protein>
<evidence type="ECO:0000256" key="1">
    <source>
        <dbReference type="ARBA" id="ARBA00006484"/>
    </source>
</evidence>
<dbReference type="PANTHER" id="PTHR43180:SF33">
    <property type="entry name" value="15-HYDROXYPROSTAGLANDIN DEHYDROGENASE [NAD(+)]-LIKE"/>
    <property type="match status" value="1"/>
</dbReference>